<dbReference type="FunFam" id="3.90.400.10:FF:000002">
    <property type="entry name" value="Sucrose isomerase"/>
    <property type="match status" value="1"/>
</dbReference>
<dbReference type="PATRIC" id="fig|869212.3.peg.1112"/>
<reference evidence="5 6" key="1">
    <citation type="submission" date="2012-06" db="EMBL/GenBank/DDBJ databases">
        <title>The complete chromosome of genome of Turneriella parva DSM 21527.</title>
        <authorList>
            <consortium name="US DOE Joint Genome Institute (JGI-PGF)"/>
            <person name="Lucas S."/>
            <person name="Han J."/>
            <person name="Lapidus A."/>
            <person name="Bruce D."/>
            <person name="Goodwin L."/>
            <person name="Pitluck S."/>
            <person name="Peters L."/>
            <person name="Kyrpides N."/>
            <person name="Mavromatis K."/>
            <person name="Ivanova N."/>
            <person name="Mikhailova N."/>
            <person name="Chertkov O."/>
            <person name="Detter J.C."/>
            <person name="Tapia R."/>
            <person name="Han C."/>
            <person name="Land M."/>
            <person name="Hauser L."/>
            <person name="Markowitz V."/>
            <person name="Cheng J.-F."/>
            <person name="Hugenholtz P."/>
            <person name="Woyke T."/>
            <person name="Wu D."/>
            <person name="Gronow S."/>
            <person name="Wellnitz S."/>
            <person name="Brambilla E."/>
            <person name="Klenk H.-P."/>
            <person name="Eisen J.A."/>
        </authorList>
    </citation>
    <scope>NUCLEOTIDE SEQUENCE [LARGE SCALE GENOMIC DNA]</scope>
    <source>
        <strain evidence="6">ATCC BAA-1111 / DSM 21527 / NCTC 11395 / H</strain>
    </source>
</reference>
<evidence type="ECO:0000313" key="5">
    <source>
        <dbReference type="EMBL" id="AFM11778.1"/>
    </source>
</evidence>
<dbReference type="EMBL" id="CP002959">
    <property type="protein sequence ID" value="AFM11778.1"/>
    <property type="molecule type" value="Genomic_DNA"/>
</dbReference>
<dbReference type="CDD" id="cd11333">
    <property type="entry name" value="AmyAc_SI_OligoGlu_DGase"/>
    <property type="match status" value="1"/>
</dbReference>
<proteinExistence type="inferred from homology"/>
<gene>
    <name evidence="5" type="ordered locus">Turpa_1130</name>
</gene>
<evidence type="ECO:0000256" key="1">
    <source>
        <dbReference type="ARBA" id="ARBA00008061"/>
    </source>
</evidence>
<evidence type="ECO:0000256" key="3">
    <source>
        <dbReference type="ARBA" id="ARBA00023295"/>
    </source>
</evidence>
<dbReference type="GO" id="GO:0009313">
    <property type="term" value="P:oligosaccharide catabolic process"/>
    <property type="evidence" value="ECO:0007669"/>
    <property type="project" value="TreeGrafter"/>
</dbReference>
<organism evidence="5 6">
    <name type="scientific">Turneriella parva (strain ATCC BAA-1111 / DSM 21527 / NCTC 11395 / H)</name>
    <name type="common">Leptospira parva</name>
    <dbReference type="NCBI Taxonomy" id="869212"/>
    <lineage>
        <taxon>Bacteria</taxon>
        <taxon>Pseudomonadati</taxon>
        <taxon>Spirochaetota</taxon>
        <taxon>Spirochaetia</taxon>
        <taxon>Leptospirales</taxon>
        <taxon>Leptospiraceae</taxon>
        <taxon>Turneriella</taxon>
    </lineage>
</organism>
<dbReference type="InterPro" id="IPR045857">
    <property type="entry name" value="O16G_dom_2"/>
</dbReference>
<dbReference type="PANTHER" id="PTHR10357:SF179">
    <property type="entry name" value="NEUTRAL AND BASIC AMINO ACID TRANSPORT PROTEIN RBAT"/>
    <property type="match status" value="1"/>
</dbReference>
<comment type="similarity">
    <text evidence="1">Belongs to the glycosyl hydrolase 13 family.</text>
</comment>
<evidence type="ECO:0000259" key="4">
    <source>
        <dbReference type="SMART" id="SM00642"/>
    </source>
</evidence>
<dbReference type="Gene3D" id="3.90.400.10">
    <property type="entry name" value="Oligo-1,6-glucosidase, Domain 2"/>
    <property type="match status" value="1"/>
</dbReference>
<sequence>MKTKWWQEAVIYQIYPRSFKDTNGDGVGDLPGIREKIGYLSELGVNAVWLSPINTSPMLDFGYDISDYRGIDPLFGSMADFDALLAELHSNNIKLLLDLVVNHTSSLHPWFVEARSSRESAKRDWYIWREGVKDKPPHAAREGLHARGKVRGLVPPNNWQSVFGGPAWTWDDATGAWYLHSFLAEQPDLNWRNPEVKEAVFADIEFWLKKGVDGFRLDVVNLYFKDAQFRDNPLRLWGWRYPRPYEFQRHVHDMSQPEMHPLLKDLRQLLDRYNATSVGEVLVDFTGDPELAASYLGDGDELHMTFDFTLLYQKWNVADIAKTLRNWYAACGDNWPTLVLGNHDQDRAYSRHAKGKESDARAKILAALLLTAKGTPYLYYGDEIGMKNGKIARHELRDPVGIRFWPLTVSRDPARTPMLWNSAAGAGFSESQPWLPLNDDHADRNLEAQQVDNGSIWHWHRQLLALRKQHAALRRGDWSEIYGGKDVLAFRRTDERETIDVFLNFSDRASVIAPRTGEILLSSHGRTTMTNELAPYEAIMISLLPPN</sequence>
<dbReference type="AlphaFoldDB" id="I4B3C1"/>
<dbReference type="HOGENOM" id="CLU_006462_2_3_12"/>
<dbReference type="SMART" id="SM00642">
    <property type="entry name" value="Aamy"/>
    <property type="match status" value="1"/>
</dbReference>
<dbReference type="SUPFAM" id="SSF51011">
    <property type="entry name" value="Glycosyl hydrolase domain"/>
    <property type="match status" value="1"/>
</dbReference>
<evidence type="ECO:0000313" key="6">
    <source>
        <dbReference type="Proteomes" id="UP000006048"/>
    </source>
</evidence>
<dbReference type="Pfam" id="PF00128">
    <property type="entry name" value="Alpha-amylase"/>
    <property type="match status" value="1"/>
</dbReference>
<protein>
    <submittedName>
        <fullName evidence="5">Alpha amylase catalytic region</fullName>
    </submittedName>
</protein>
<keyword evidence="6" id="KW-1185">Reference proteome</keyword>
<dbReference type="Gene3D" id="3.20.20.80">
    <property type="entry name" value="Glycosidases"/>
    <property type="match status" value="1"/>
</dbReference>
<accession>I4B3C1</accession>
<feature type="domain" description="Glycosyl hydrolase family 13 catalytic" evidence="4">
    <location>
        <begin position="13"/>
        <end position="415"/>
    </location>
</feature>
<dbReference type="STRING" id="869212.Turpa_1130"/>
<dbReference type="KEGG" id="tpx:Turpa_1130"/>
<dbReference type="SUPFAM" id="SSF51445">
    <property type="entry name" value="(Trans)glycosidases"/>
    <property type="match status" value="1"/>
</dbReference>
<dbReference type="Gene3D" id="2.60.40.1180">
    <property type="entry name" value="Golgi alpha-mannosidase II"/>
    <property type="match status" value="1"/>
</dbReference>
<keyword evidence="2" id="KW-0378">Hydrolase</keyword>
<dbReference type="InterPro" id="IPR013780">
    <property type="entry name" value="Glyco_hydro_b"/>
</dbReference>
<dbReference type="InterPro" id="IPR017853">
    <property type="entry name" value="GH"/>
</dbReference>
<dbReference type="GO" id="GO:0004556">
    <property type="term" value="F:alpha-amylase activity"/>
    <property type="evidence" value="ECO:0007669"/>
    <property type="project" value="TreeGrafter"/>
</dbReference>
<dbReference type="InterPro" id="IPR006047">
    <property type="entry name" value="GH13_cat_dom"/>
</dbReference>
<keyword evidence="3" id="KW-0326">Glycosidase</keyword>
<dbReference type="PANTHER" id="PTHR10357">
    <property type="entry name" value="ALPHA-AMYLASE FAMILY MEMBER"/>
    <property type="match status" value="1"/>
</dbReference>
<evidence type="ECO:0000256" key="2">
    <source>
        <dbReference type="ARBA" id="ARBA00022801"/>
    </source>
</evidence>
<dbReference type="Proteomes" id="UP000006048">
    <property type="component" value="Chromosome"/>
</dbReference>
<name>I4B3C1_TURPD</name>